<sequence>MNCNHWESSYRREREQLRTPTPLEKKILADIRAVKPIHPAGRKTSRLLSRAASGFGAVAIAIVFLNPAQYIGAAPGQLTPPQNAETGLDQKSPQPALVQAKVDTWHALRTEVEAGNYVGLCAQWRRQQHSADTDILPKDLAAVARKHCRILP</sequence>
<evidence type="ECO:0000313" key="3">
    <source>
        <dbReference type="Proteomes" id="UP001302477"/>
    </source>
</evidence>
<reference evidence="2 3" key="1">
    <citation type="submission" date="2023-10" db="EMBL/GenBank/DDBJ databases">
        <title>Description of Microbulbifer bruguierae sp. nov., isolated from the sediments of mangrove plant Bruguiera sexangula and comparative genomic analyses of the genus Microbulbifer.</title>
        <authorList>
            <person name="Long M."/>
        </authorList>
    </citation>
    <scope>NUCLEOTIDE SEQUENCE [LARGE SCALE GENOMIC DNA]</scope>
    <source>
        <strain evidence="2 3">SPO729</strain>
    </source>
</reference>
<evidence type="ECO:0000313" key="2">
    <source>
        <dbReference type="EMBL" id="WOX05203.1"/>
    </source>
</evidence>
<keyword evidence="3" id="KW-1185">Reference proteome</keyword>
<gene>
    <name evidence="2" type="ORF">R5R33_15875</name>
</gene>
<keyword evidence="1" id="KW-0472">Membrane</keyword>
<keyword evidence="1" id="KW-1133">Transmembrane helix</keyword>
<dbReference type="AlphaFoldDB" id="A0AAU0MYW3"/>
<name>A0AAU0MYW3_9GAMM</name>
<accession>A0AAU0MYW3</accession>
<keyword evidence="1" id="KW-0812">Transmembrane</keyword>
<dbReference type="KEGG" id="mpaf:R5R33_15875"/>
<proteinExistence type="predicted"/>
<protein>
    <submittedName>
        <fullName evidence="2">Uncharacterized protein</fullName>
    </submittedName>
</protein>
<dbReference type="Proteomes" id="UP001302477">
    <property type="component" value="Chromosome"/>
</dbReference>
<feature type="transmembrane region" description="Helical" evidence="1">
    <location>
        <begin position="47"/>
        <end position="65"/>
    </location>
</feature>
<dbReference type="RefSeq" id="WP_318953677.1">
    <property type="nucleotide sequence ID" value="NZ_CP137555.1"/>
</dbReference>
<evidence type="ECO:0000256" key="1">
    <source>
        <dbReference type="SAM" id="Phobius"/>
    </source>
</evidence>
<organism evidence="2 3">
    <name type="scientific">Microbulbifer pacificus</name>
    <dbReference type="NCBI Taxonomy" id="407164"/>
    <lineage>
        <taxon>Bacteria</taxon>
        <taxon>Pseudomonadati</taxon>
        <taxon>Pseudomonadota</taxon>
        <taxon>Gammaproteobacteria</taxon>
        <taxon>Cellvibrionales</taxon>
        <taxon>Microbulbiferaceae</taxon>
        <taxon>Microbulbifer</taxon>
    </lineage>
</organism>
<dbReference type="EMBL" id="CP137555">
    <property type="protein sequence ID" value="WOX05203.1"/>
    <property type="molecule type" value="Genomic_DNA"/>
</dbReference>